<keyword evidence="1" id="KW-0812">Transmembrane</keyword>
<reference evidence="2 3" key="1">
    <citation type="submission" date="2019-07" db="EMBL/GenBank/DDBJ databases">
        <title>Full genome sequence of Sphingomonas sp. 4R-6-7(HKS19).</title>
        <authorList>
            <person name="Im W.-T."/>
        </authorList>
    </citation>
    <scope>NUCLEOTIDE SEQUENCE [LARGE SCALE GENOMIC DNA]</scope>
    <source>
        <strain evidence="2 3">HKS19</strain>
    </source>
</reference>
<dbReference type="Proteomes" id="UP000315673">
    <property type="component" value="Chromosome"/>
</dbReference>
<name>A0A5B8LKL4_9SPHN</name>
<keyword evidence="1" id="KW-1133">Transmembrane helix</keyword>
<organism evidence="2 3">
    <name type="scientific">Sphingomonas panacisoli</name>
    <dbReference type="NCBI Taxonomy" id="1813879"/>
    <lineage>
        <taxon>Bacteria</taxon>
        <taxon>Pseudomonadati</taxon>
        <taxon>Pseudomonadota</taxon>
        <taxon>Alphaproteobacteria</taxon>
        <taxon>Sphingomonadales</taxon>
        <taxon>Sphingomonadaceae</taxon>
        <taxon>Sphingomonas</taxon>
    </lineage>
</organism>
<keyword evidence="3" id="KW-1185">Reference proteome</keyword>
<dbReference type="EMBL" id="CP042306">
    <property type="protein sequence ID" value="QDZ08777.1"/>
    <property type="molecule type" value="Genomic_DNA"/>
</dbReference>
<dbReference type="KEGG" id="spai:FPZ24_15960"/>
<dbReference type="AlphaFoldDB" id="A0A5B8LKL4"/>
<feature type="transmembrane region" description="Helical" evidence="1">
    <location>
        <begin position="158"/>
        <end position="179"/>
    </location>
</feature>
<evidence type="ECO:0000256" key="1">
    <source>
        <dbReference type="SAM" id="Phobius"/>
    </source>
</evidence>
<dbReference type="RefSeq" id="WP_146573654.1">
    <property type="nucleotide sequence ID" value="NZ_CP042306.1"/>
</dbReference>
<gene>
    <name evidence="2" type="ORF">FPZ24_15960</name>
</gene>
<accession>A0A5B8LKL4</accession>
<proteinExistence type="predicted"/>
<sequence length="190" mass="20982">MQSSPDMIPANVQDAIDRIPPEAWPLIDITAKITVAVALVWIFLALVAWWRRRAYNLTVASTAKRNKDAQPDFLTVDKKAREEAIARGAAHEAELTERERIEALAASSGLAKGSHFARLAALLMSLFTLACSIMGVVGNVGAMEKSVQNLTASGKIQYIISQHPIATVIIVLVIGYNVYHYFQHRKWEEA</sequence>
<feature type="transmembrane region" description="Helical" evidence="1">
    <location>
        <begin position="119"/>
        <end position="138"/>
    </location>
</feature>
<feature type="transmembrane region" description="Helical" evidence="1">
    <location>
        <begin position="29"/>
        <end position="50"/>
    </location>
</feature>
<dbReference type="OrthoDB" id="7620511at2"/>
<protein>
    <submittedName>
        <fullName evidence="2">Uncharacterized protein</fullName>
    </submittedName>
</protein>
<evidence type="ECO:0000313" key="2">
    <source>
        <dbReference type="EMBL" id="QDZ08777.1"/>
    </source>
</evidence>
<evidence type="ECO:0000313" key="3">
    <source>
        <dbReference type="Proteomes" id="UP000315673"/>
    </source>
</evidence>
<keyword evidence="1" id="KW-0472">Membrane</keyword>